<dbReference type="Proteomes" id="UP000057181">
    <property type="component" value="Chromosome"/>
</dbReference>
<keyword evidence="7" id="KW-1185">Reference proteome</keyword>
<dbReference type="KEGG" id="kfv:AS188_05940"/>
<name>A0A0U3G330_9MICC</name>
<dbReference type="STRING" id="446860.AS188_05940"/>
<dbReference type="EMBL" id="BJZR01000041">
    <property type="protein sequence ID" value="GEO92376.1"/>
    <property type="molecule type" value="Genomic_DNA"/>
</dbReference>
<proteinExistence type="predicted"/>
<feature type="transmembrane region" description="Helical" evidence="2">
    <location>
        <begin position="88"/>
        <end position="106"/>
    </location>
</feature>
<dbReference type="EMBL" id="CP013254">
    <property type="protein sequence ID" value="ALU39370.1"/>
    <property type="molecule type" value="Genomic_DNA"/>
</dbReference>
<dbReference type="AlphaFoldDB" id="A0A0U3G330"/>
<dbReference type="RefSeq" id="WP_058858081.1">
    <property type="nucleotide sequence ID" value="NZ_BJZR01000041.1"/>
</dbReference>
<reference evidence="4 6" key="1">
    <citation type="submission" date="2015-11" db="EMBL/GenBank/DDBJ databases">
        <title>Complete Genome Sequence of Kocuria flava strain HO-9041.</title>
        <authorList>
            <person name="Zhou M."/>
            <person name="Dai J."/>
        </authorList>
    </citation>
    <scope>NUCLEOTIDE SEQUENCE [LARGE SCALE GENOMIC DNA]</scope>
    <source>
        <strain evidence="4 6">HO-9041</strain>
    </source>
</reference>
<feature type="chain" id="PRO_5044547191" evidence="3">
    <location>
        <begin position="31"/>
        <end position="114"/>
    </location>
</feature>
<reference evidence="5 7" key="2">
    <citation type="submission" date="2019-07" db="EMBL/GenBank/DDBJ databases">
        <title>Whole genome shotgun sequence of Kocuria flava NBRC 107626.</title>
        <authorList>
            <person name="Hosoyama A."/>
            <person name="Uohara A."/>
            <person name="Ohji S."/>
            <person name="Ichikawa N."/>
        </authorList>
    </citation>
    <scope>NUCLEOTIDE SEQUENCE [LARGE SCALE GENOMIC DNA]</scope>
    <source>
        <strain evidence="5 7">NBRC 107626</strain>
    </source>
</reference>
<feature type="signal peptide" evidence="3">
    <location>
        <begin position="1"/>
        <end position="30"/>
    </location>
</feature>
<dbReference type="Proteomes" id="UP000321155">
    <property type="component" value="Unassembled WGS sequence"/>
</dbReference>
<feature type="region of interest" description="Disordered" evidence="1">
    <location>
        <begin position="48"/>
        <end position="83"/>
    </location>
</feature>
<gene>
    <name evidence="4" type="ORF">AS188_05940</name>
    <name evidence="5" type="ORF">KFL01_16820</name>
</gene>
<accession>A0A0U3G330</accession>
<evidence type="ECO:0000313" key="7">
    <source>
        <dbReference type="Proteomes" id="UP000321155"/>
    </source>
</evidence>
<keyword evidence="3" id="KW-0732">Signal</keyword>
<organism evidence="4 6">
    <name type="scientific">Kocuria flava</name>
    <dbReference type="NCBI Taxonomy" id="446860"/>
    <lineage>
        <taxon>Bacteria</taxon>
        <taxon>Bacillati</taxon>
        <taxon>Actinomycetota</taxon>
        <taxon>Actinomycetes</taxon>
        <taxon>Micrococcales</taxon>
        <taxon>Micrococcaceae</taxon>
        <taxon>Kocuria</taxon>
    </lineage>
</organism>
<evidence type="ECO:0000256" key="1">
    <source>
        <dbReference type="SAM" id="MobiDB-lite"/>
    </source>
</evidence>
<evidence type="ECO:0000256" key="3">
    <source>
        <dbReference type="SAM" id="SignalP"/>
    </source>
</evidence>
<evidence type="ECO:0000313" key="4">
    <source>
        <dbReference type="EMBL" id="ALU39370.1"/>
    </source>
</evidence>
<dbReference type="PROSITE" id="PS51257">
    <property type="entry name" value="PROKAR_LIPOPROTEIN"/>
    <property type="match status" value="1"/>
</dbReference>
<sequence length="114" mass="11041">MSAPAVRRPALALAPVLLACGAVLAPPAAAAPPAAPAAVVRAEVAPAPGGDAAARGGAGDTERARTEPASRVTGPLQSPVADRGRGPLAVVALAVVALMGVFVVGLSRRPESVE</sequence>
<protein>
    <submittedName>
        <fullName evidence="4">Uncharacterized protein</fullName>
    </submittedName>
</protein>
<keyword evidence="2" id="KW-1133">Transmembrane helix</keyword>
<evidence type="ECO:0000313" key="6">
    <source>
        <dbReference type="Proteomes" id="UP000057181"/>
    </source>
</evidence>
<evidence type="ECO:0000313" key="5">
    <source>
        <dbReference type="EMBL" id="GEO92376.1"/>
    </source>
</evidence>
<keyword evidence="2" id="KW-0472">Membrane</keyword>
<keyword evidence="2" id="KW-0812">Transmembrane</keyword>
<evidence type="ECO:0000256" key="2">
    <source>
        <dbReference type="SAM" id="Phobius"/>
    </source>
</evidence>